<evidence type="ECO:0000256" key="2">
    <source>
        <dbReference type="ARBA" id="ARBA00022980"/>
    </source>
</evidence>
<keyword evidence="3 5" id="KW-0687">Ribonucleoprotein</keyword>
<dbReference type="Gene3D" id="1.10.287.310">
    <property type="match status" value="1"/>
</dbReference>
<dbReference type="CDD" id="cd00427">
    <property type="entry name" value="Ribosomal_L29_HIP"/>
    <property type="match status" value="1"/>
</dbReference>
<dbReference type="GO" id="GO:0006412">
    <property type="term" value="P:translation"/>
    <property type="evidence" value="ECO:0007669"/>
    <property type="project" value="UniProtKB-UniRule"/>
</dbReference>
<gene>
    <name evidence="5" type="primary">rpmC</name>
    <name evidence="6" type="ORF">A2841_01695</name>
</gene>
<proteinExistence type="inferred from homology"/>
<name>A0A1F6C3X3_9BACT</name>
<evidence type="ECO:0000313" key="7">
    <source>
        <dbReference type="Proteomes" id="UP000178249"/>
    </source>
</evidence>
<evidence type="ECO:0000256" key="3">
    <source>
        <dbReference type="ARBA" id="ARBA00023274"/>
    </source>
</evidence>
<dbReference type="InterPro" id="IPR001854">
    <property type="entry name" value="Ribosomal_uL29"/>
</dbReference>
<keyword evidence="2 5" id="KW-0689">Ribosomal protein</keyword>
<dbReference type="GO" id="GO:1990904">
    <property type="term" value="C:ribonucleoprotein complex"/>
    <property type="evidence" value="ECO:0007669"/>
    <property type="project" value="UniProtKB-KW"/>
</dbReference>
<dbReference type="AlphaFoldDB" id="A0A1F6C3X3"/>
<organism evidence="6 7">
    <name type="scientific">Candidatus Kaiserbacteria bacterium RIFCSPHIGHO2_01_FULL_48_10</name>
    <dbReference type="NCBI Taxonomy" id="1798476"/>
    <lineage>
        <taxon>Bacteria</taxon>
        <taxon>Candidatus Kaiseribacteriota</taxon>
    </lineage>
</organism>
<evidence type="ECO:0000256" key="1">
    <source>
        <dbReference type="ARBA" id="ARBA00009254"/>
    </source>
</evidence>
<dbReference type="GO" id="GO:0005840">
    <property type="term" value="C:ribosome"/>
    <property type="evidence" value="ECO:0007669"/>
    <property type="project" value="UniProtKB-KW"/>
</dbReference>
<dbReference type="Pfam" id="PF00831">
    <property type="entry name" value="Ribosomal_L29"/>
    <property type="match status" value="1"/>
</dbReference>
<dbReference type="InterPro" id="IPR036049">
    <property type="entry name" value="Ribosomal_uL29_sf"/>
</dbReference>
<dbReference type="HAMAP" id="MF_00374">
    <property type="entry name" value="Ribosomal_uL29"/>
    <property type="match status" value="1"/>
</dbReference>
<dbReference type="NCBIfam" id="TIGR00012">
    <property type="entry name" value="L29"/>
    <property type="match status" value="1"/>
</dbReference>
<dbReference type="GO" id="GO:0003735">
    <property type="term" value="F:structural constituent of ribosome"/>
    <property type="evidence" value="ECO:0007669"/>
    <property type="project" value="InterPro"/>
</dbReference>
<comment type="caution">
    <text evidence="6">The sequence shown here is derived from an EMBL/GenBank/DDBJ whole genome shotgun (WGS) entry which is preliminary data.</text>
</comment>
<reference evidence="6 7" key="1">
    <citation type="journal article" date="2016" name="Nat. Commun.">
        <title>Thousands of microbial genomes shed light on interconnected biogeochemical processes in an aquifer system.</title>
        <authorList>
            <person name="Anantharaman K."/>
            <person name="Brown C.T."/>
            <person name="Hug L.A."/>
            <person name="Sharon I."/>
            <person name="Castelle C.J."/>
            <person name="Probst A.J."/>
            <person name="Thomas B.C."/>
            <person name="Singh A."/>
            <person name="Wilkins M.J."/>
            <person name="Karaoz U."/>
            <person name="Brodie E.L."/>
            <person name="Williams K.H."/>
            <person name="Hubbard S.S."/>
            <person name="Banfield J.F."/>
        </authorList>
    </citation>
    <scope>NUCLEOTIDE SEQUENCE [LARGE SCALE GENOMIC DNA]</scope>
</reference>
<dbReference type="EMBL" id="MFKP01000028">
    <property type="protein sequence ID" value="OGG43894.1"/>
    <property type="molecule type" value="Genomic_DNA"/>
</dbReference>
<dbReference type="Proteomes" id="UP000178249">
    <property type="component" value="Unassembled WGS sequence"/>
</dbReference>
<comment type="similarity">
    <text evidence="1 5">Belongs to the universal ribosomal protein uL29 family.</text>
</comment>
<sequence>MKPVDVRKKSPEDLQKLLNELQADLREFRFGMSGGRTKNVKKARAIRADIARVHTILSEKTR</sequence>
<evidence type="ECO:0000256" key="4">
    <source>
        <dbReference type="ARBA" id="ARBA00035204"/>
    </source>
</evidence>
<protein>
    <recommendedName>
        <fullName evidence="4 5">Large ribosomal subunit protein uL29</fullName>
    </recommendedName>
</protein>
<accession>A0A1F6C3X3</accession>
<evidence type="ECO:0000256" key="5">
    <source>
        <dbReference type="HAMAP-Rule" id="MF_00374"/>
    </source>
</evidence>
<dbReference type="SUPFAM" id="SSF46561">
    <property type="entry name" value="Ribosomal protein L29 (L29p)"/>
    <property type="match status" value="1"/>
</dbReference>
<evidence type="ECO:0000313" key="6">
    <source>
        <dbReference type="EMBL" id="OGG43894.1"/>
    </source>
</evidence>